<sequence>MYFRCLQLIKAAERPEQRSCRTHAFLHENTSVDGSAIIWSSLCSGHWLTLQRHKTKSKGFSVDPSELYPIRMCAVEQFKAHEMSSKPLFCNGILDPQVRNQAISVTEVKQDRNFNIMEDIYDKNENLGQLHSGGTTFRNSLNLKGEPDLQVENEVGKCFPAKGSSSLELGRRPLSVENVRVPPEGAEMGHTSKPGTVKDCEEFAVSPSDDNGYSSSCLSIESPDSVEGSIWEATETIRSDNLDLWQQAAATEINHVPGSPPAADSLLPSILEAVQSLHEKQRFKEQEKEKHQTQVIMYRRLALLRWIRNLQQKVMDHQSRLQESYDTILNNRKELLKFIKQGII</sequence>
<dbReference type="PANTHER" id="PTHR35673:SF1">
    <property type="entry name" value="UPF0500 PROTEIN C1ORF216"/>
    <property type="match status" value="1"/>
</dbReference>
<keyword evidence="2" id="KW-1185">Reference proteome</keyword>
<dbReference type="EMBL" id="BFAA01001383">
    <property type="protein sequence ID" value="GCB64602.1"/>
    <property type="molecule type" value="Genomic_DNA"/>
</dbReference>
<dbReference type="OMA" id="HAQLTMY"/>
<organism evidence="1 2">
    <name type="scientific">Scyliorhinus torazame</name>
    <name type="common">Cloudy catshark</name>
    <name type="synonym">Catulus torazame</name>
    <dbReference type="NCBI Taxonomy" id="75743"/>
    <lineage>
        <taxon>Eukaryota</taxon>
        <taxon>Metazoa</taxon>
        <taxon>Chordata</taxon>
        <taxon>Craniata</taxon>
        <taxon>Vertebrata</taxon>
        <taxon>Chondrichthyes</taxon>
        <taxon>Elasmobranchii</taxon>
        <taxon>Galeomorphii</taxon>
        <taxon>Galeoidea</taxon>
        <taxon>Carcharhiniformes</taxon>
        <taxon>Scyliorhinidae</taxon>
        <taxon>Scyliorhinus</taxon>
    </lineage>
</organism>
<accession>A0A401NUT9</accession>
<evidence type="ECO:0000313" key="1">
    <source>
        <dbReference type="EMBL" id="GCB64602.1"/>
    </source>
</evidence>
<comment type="caution">
    <text evidence="1">The sequence shown here is derived from an EMBL/GenBank/DDBJ whole genome shotgun (WGS) entry which is preliminary data.</text>
</comment>
<proteinExistence type="predicted"/>
<dbReference type="Proteomes" id="UP000288216">
    <property type="component" value="Unassembled WGS sequence"/>
</dbReference>
<dbReference type="Pfam" id="PF15546">
    <property type="entry name" value="DUF4653"/>
    <property type="match status" value="1"/>
</dbReference>
<dbReference type="PANTHER" id="PTHR35673">
    <property type="entry name" value="UPF0500 PROTEIN C1ORF216"/>
    <property type="match status" value="1"/>
</dbReference>
<dbReference type="AlphaFoldDB" id="A0A401NUT9"/>
<name>A0A401NUT9_SCYTO</name>
<dbReference type="OrthoDB" id="9900901at2759"/>
<dbReference type="InterPro" id="IPR027812">
    <property type="entry name" value="DUF4653"/>
</dbReference>
<evidence type="ECO:0000313" key="2">
    <source>
        <dbReference type="Proteomes" id="UP000288216"/>
    </source>
</evidence>
<reference evidence="1 2" key="1">
    <citation type="journal article" date="2018" name="Nat. Ecol. Evol.">
        <title>Shark genomes provide insights into elasmobranch evolution and the origin of vertebrates.</title>
        <authorList>
            <person name="Hara Y"/>
            <person name="Yamaguchi K"/>
            <person name="Onimaru K"/>
            <person name="Kadota M"/>
            <person name="Koyanagi M"/>
            <person name="Keeley SD"/>
            <person name="Tatsumi K"/>
            <person name="Tanaka K"/>
            <person name="Motone F"/>
            <person name="Kageyama Y"/>
            <person name="Nozu R"/>
            <person name="Adachi N"/>
            <person name="Nishimura O"/>
            <person name="Nakagawa R"/>
            <person name="Tanegashima C"/>
            <person name="Kiyatake I"/>
            <person name="Matsumoto R"/>
            <person name="Murakumo K"/>
            <person name="Nishida K"/>
            <person name="Terakita A"/>
            <person name="Kuratani S"/>
            <person name="Sato K"/>
            <person name="Hyodo S Kuraku.S."/>
        </authorList>
    </citation>
    <scope>NUCLEOTIDE SEQUENCE [LARGE SCALE GENOMIC DNA]</scope>
</reference>
<gene>
    <name evidence="1" type="ORF">scyTo_0004633</name>
</gene>
<protein>
    <submittedName>
        <fullName evidence="1">Uncharacterized protein</fullName>
    </submittedName>
</protein>